<name>A0A2T3NJC9_9GAMM</name>
<dbReference type="InterPro" id="IPR000847">
    <property type="entry name" value="LysR_HTH_N"/>
</dbReference>
<gene>
    <name evidence="6" type="ORF">C9J01_00980</name>
</gene>
<sequence>MVGQGLDLNLLKIFCSAVEAGSMSEAAKNLDMNQSAVSSAMQKLKDSLGAELFIRQSRGVKPTAIAMSLYRDVSVDLTKINRTVAGITAFDPMSSKRQFTISCPEFSNTLLFNQLNDLVNPDLKVVFHDQPSSSEALMQQLLDRERDLFIDVTVPDHPSVMAQSLGVDRSCVIASNNHPRLQGEAISLEQFLSEPYVKLNRTRDQLAGIRWLTKAQIHRLNIVSHTQSLFESMITVSQTELISTLPISMADHFKNILGLKMFDLPFSGSPIQIYLLWHKAMDDDQGHRWLRERIQLIYRG</sequence>
<dbReference type="EMBL" id="PYMB01000001">
    <property type="protein sequence ID" value="PSW15621.1"/>
    <property type="molecule type" value="Genomic_DNA"/>
</dbReference>
<keyword evidence="4" id="KW-0804">Transcription</keyword>
<evidence type="ECO:0000256" key="3">
    <source>
        <dbReference type="ARBA" id="ARBA00023125"/>
    </source>
</evidence>
<feature type="domain" description="HTH lysR-type" evidence="5">
    <location>
        <begin position="6"/>
        <end position="63"/>
    </location>
</feature>
<dbReference type="InterPro" id="IPR005119">
    <property type="entry name" value="LysR_subst-bd"/>
</dbReference>
<dbReference type="SUPFAM" id="SSF46785">
    <property type="entry name" value="Winged helix' DNA-binding domain"/>
    <property type="match status" value="1"/>
</dbReference>
<comment type="caution">
    <text evidence="6">The sequence shown here is derived from an EMBL/GenBank/DDBJ whole genome shotgun (WGS) entry which is preliminary data.</text>
</comment>
<dbReference type="AlphaFoldDB" id="A0A2T3NJC9"/>
<evidence type="ECO:0000256" key="4">
    <source>
        <dbReference type="ARBA" id="ARBA00023163"/>
    </source>
</evidence>
<evidence type="ECO:0000259" key="5">
    <source>
        <dbReference type="PROSITE" id="PS50931"/>
    </source>
</evidence>
<evidence type="ECO:0000313" key="6">
    <source>
        <dbReference type="EMBL" id="PSW15621.1"/>
    </source>
</evidence>
<dbReference type="Proteomes" id="UP000241346">
    <property type="component" value="Unassembled WGS sequence"/>
</dbReference>
<dbReference type="InterPro" id="IPR036390">
    <property type="entry name" value="WH_DNA-bd_sf"/>
</dbReference>
<dbReference type="GO" id="GO:0003700">
    <property type="term" value="F:DNA-binding transcription factor activity"/>
    <property type="evidence" value="ECO:0007669"/>
    <property type="project" value="InterPro"/>
</dbReference>
<organism evidence="6 7">
    <name type="scientific">Photobacterium rosenbergii</name>
    <dbReference type="NCBI Taxonomy" id="294936"/>
    <lineage>
        <taxon>Bacteria</taxon>
        <taxon>Pseudomonadati</taxon>
        <taxon>Pseudomonadota</taxon>
        <taxon>Gammaproteobacteria</taxon>
        <taxon>Vibrionales</taxon>
        <taxon>Vibrionaceae</taxon>
        <taxon>Photobacterium</taxon>
    </lineage>
</organism>
<proteinExistence type="inferred from homology"/>
<dbReference type="SUPFAM" id="SSF53850">
    <property type="entry name" value="Periplasmic binding protein-like II"/>
    <property type="match status" value="1"/>
</dbReference>
<comment type="similarity">
    <text evidence="1">Belongs to the LysR transcriptional regulatory family.</text>
</comment>
<dbReference type="InterPro" id="IPR036388">
    <property type="entry name" value="WH-like_DNA-bd_sf"/>
</dbReference>
<dbReference type="InterPro" id="IPR050389">
    <property type="entry name" value="LysR-type_TF"/>
</dbReference>
<protein>
    <recommendedName>
        <fullName evidence="5">HTH lysR-type domain-containing protein</fullName>
    </recommendedName>
</protein>
<dbReference type="RefSeq" id="WP_107296241.1">
    <property type="nucleotide sequence ID" value="NZ_PYMB01000001.1"/>
</dbReference>
<dbReference type="PANTHER" id="PTHR30118">
    <property type="entry name" value="HTH-TYPE TRANSCRIPTIONAL REGULATOR LEUO-RELATED"/>
    <property type="match status" value="1"/>
</dbReference>
<dbReference type="Gene3D" id="1.10.10.10">
    <property type="entry name" value="Winged helix-like DNA-binding domain superfamily/Winged helix DNA-binding domain"/>
    <property type="match status" value="1"/>
</dbReference>
<dbReference type="Pfam" id="PF00126">
    <property type="entry name" value="HTH_1"/>
    <property type="match status" value="1"/>
</dbReference>
<evidence type="ECO:0000313" key="7">
    <source>
        <dbReference type="Proteomes" id="UP000241346"/>
    </source>
</evidence>
<dbReference type="GO" id="GO:0003677">
    <property type="term" value="F:DNA binding"/>
    <property type="evidence" value="ECO:0007669"/>
    <property type="project" value="UniProtKB-KW"/>
</dbReference>
<dbReference type="PRINTS" id="PR00039">
    <property type="entry name" value="HTHLYSR"/>
</dbReference>
<keyword evidence="3" id="KW-0238">DNA-binding</keyword>
<dbReference type="OrthoDB" id="6621790at2"/>
<accession>A0A2T3NJC9</accession>
<dbReference type="Pfam" id="PF03466">
    <property type="entry name" value="LysR_substrate"/>
    <property type="match status" value="1"/>
</dbReference>
<keyword evidence="2" id="KW-0805">Transcription regulation</keyword>
<dbReference type="PANTHER" id="PTHR30118:SF6">
    <property type="entry name" value="HTH-TYPE TRANSCRIPTIONAL REGULATOR LEUO"/>
    <property type="match status" value="1"/>
</dbReference>
<dbReference type="PROSITE" id="PS50931">
    <property type="entry name" value="HTH_LYSR"/>
    <property type="match status" value="1"/>
</dbReference>
<reference evidence="6 7" key="1">
    <citation type="submission" date="2018-03" db="EMBL/GenBank/DDBJ databases">
        <title>Whole genome sequencing of Histamine producing bacteria.</title>
        <authorList>
            <person name="Butler K."/>
        </authorList>
    </citation>
    <scope>NUCLEOTIDE SEQUENCE [LARGE SCALE GENOMIC DNA]</scope>
    <source>
        <strain evidence="6 7">DSM 19138</strain>
    </source>
</reference>
<evidence type="ECO:0000256" key="1">
    <source>
        <dbReference type="ARBA" id="ARBA00009437"/>
    </source>
</evidence>
<dbReference type="Gene3D" id="3.40.190.10">
    <property type="entry name" value="Periplasmic binding protein-like II"/>
    <property type="match status" value="2"/>
</dbReference>
<evidence type="ECO:0000256" key="2">
    <source>
        <dbReference type="ARBA" id="ARBA00023015"/>
    </source>
</evidence>